<dbReference type="PANTHER" id="PTHR42926:SF1">
    <property type="entry name" value="CIRCADIAN CLOCK OSCILLATOR PROTEIN KAIC 1"/>
    <property type="match status" value="1"/>
</dbReference>
<dbReference type="InterPro" id="IPR010624">
    <property type="entry name" value="KaiC_dom"/>
</dbReference>
<reference evidence="2 3" key="1">
    <citation type="submission" date="2023-10" db="EMBL/GenBank/DDBJ databases">
        <title>Bacteria for the degradation of biodegradable plastic PBAT(Polybutylene adipate terephthalate).</title>
        <authorList>
            <person name="Weon H.-Y."/>
            <person name="Yeon J."/>
        </authorList>
    </citation>
    <scope>NUCLEOTIDE SEQUENCE [LARGE SCALE GENOMIC DNA]</scope>
    <source>
        <strain evidence="2 3">SBD 7-3</strain>
    </source>
</reference>
<keyword evidence="3" id="KW-1185">Reference proteome</keyword>
<protein>
    <submittedName>
        <fullName evidence="2">ATPase domain-containing protein</fullName>
    </submittedName>
</protein>
<dbReference type="InterPro" id="IPR014774">
    <property type="entry name" value="KaiC-like_dom"/>
</dbReference>
<evidence type="ECO:0000259" key="1">
    <source>
        <dbReference type="PROSITE" id="PS51146"/>
    </source>
</evidence>
<accession>A0ABZ0D0V3</accession>
<dbReference type="InterPro" id="IPR051347">
    <property type="entry name" value="Circadian_clock_KaiC-rel"/>
</dbReference>
<dbReference type="InterPro" id="IPR027417">
    <property type="entry name" value="P-loop_NTPase"/>
</dbReference>
<proteinExistence type="predicted"/>
<dbReference type="Pfam" id="PF06745">
    <property type="entry name" value="ATPase"/>
    <property type="match status" value="2"/>
</dbReference>
<gene>
    <name evidence="2" type="ORF">RXV79_02100</name>
</gene>
<evidence type="ECO:0000313" key="3">
    <source>
        <dbReference type="Proteomes" id="UP001303946"/>
    </source>
</evidence>
<dbReference type="PROSITE" id="PS51146">
    <property type="entry name" value="KAIC"/>
    <property type="match status" value="1"/>
</dbReference>
<dbReference type="RefSeq" id="WP_316701739.1">
    <property type="nucleotide sequence ID" value="NZ_CP136336.1"/>
</dbReference>
<sequence length="458" mass="49551">MKRFPTTVPGLDEILHGGLFEGGVYILEGPPGAGKTTLANQIAFARAERGGKALYVTMLAESHSRMLQHMLGQSFCKPELVNASVLYLSGYRELEEHGLKAVVQLLRGELARHQAGLLIVDGLVVETSPERPDEGVRQFVHELQSLASAMGCTCLLLTSGHGRSIDAEQTMVDGIFSFEDYTYQWRSERRIQVRKFRGSAVERGKHTFCITDHGLRFFPRLEGLPSTQREDRHGAPTLPLGVPDVDAALLGGGLARGSSTLLVGRSGSGKTVLGLSFLLAATPEEPSLMLAGTETVIELVRAGAQCGLPVAEAVKRGGLGIHVQGSEDEALDEIGHKLLRLVDERGVHRVVVDGLAVLADTVAFPERGYRFIGRLLRELKVRGVTSVFTLDPAAMAAATGSRDPNGDGLAAWFDNVFHLTRHDDAPDRRRLTVGKLRAARAERTAFDVRLDTSGLTVV</sequence>
<organism evidence="2 3">
    <name type="scientific">Piscinibacter gummiphilus</name>
    <dbReference type="NCBI Taxonomy" id="946333"/>
    <lineage>
        <taxon>Bacteria</taxon>
        <taxon>Pseudomonadati</taxon>
        <taxon>Pseudomonadota</taxon>
        <taxon>Betaproteobacteria</taxon>
        <taxon>Burkholderiales</taxon>
        <taxon>Sphaerotilaceae</taxon>
        <taxon>Piscinibacter</taxon>
    </lineage>
</organism>
<feature type="domain" description="KaiC" evidence="1">
    <location>
        <begin position="236"/>
        <end position="458"/>
    </location>
</feature>
<dbReference type="EMBL" id="CP136336">
    <property type="protein sequence ID" value="WOB08862.1"/>
    <property type="molecule type" value="Genomic_DNA"/>
</dbReference>
<name>A0ABZ0D0V3_9BURK</name>
<dbReference type="Gene3D" id="3.40.50.300">
    <property type="entry name" value="P-loop containing nucleotide triphosphate hydrolases"/>
    <property type="match status" value="2"/>
</dbReference>
<dbReference type="InterPro" id="IPR003593">
    <property type="entry name" value="AAA+_ATPase"/>
</dbReference>
<evidence type="ECO:0000313" key="2">
    <source>
        <dbReference type="EMBL" id="WOB08862.1"/>
    </source>
</evidence>
<dbReference type="SUPFAM" id="SSF52540">
    <property type="entry name" value="P-loop containing nucleoside triphosphate hydrolases"/>
    <property type="match status" value="2"/>
</dbReference>
<dbReference type="PANTHER" id="PTHR42926">
    <property type="match status" value="1"/>
</dbReference>
<dbReference type="SMART" id="SM00382">
    <property type="entry name" value="AAA"/>
    <property type="match status" value="2"/>
</dbReference>
<dbReference type="Proteomes" id="UP001303946">
    <property type="component" value="Chromosome"/>
</dbReference>